<reference evidence="12" key="1">
    <citation type="journal article" date="2023" name="G3 (Bethesda)">
        <title>Whole genome assembly and annotation of the endangered Caribbean coral Acropora cervicornis.</title>
        <authorList>
            <person name="Selwyn J.D."/>
            <person name="Vollmer S.V."/>
        </authorList>
    </citation>
    <scope>NUCLEOTIDE SEQUENCE</scope>
    <source>
        <strain evidence="12">K2</strain>
    </source>
</reference>
<evidence type="ECO:0000256" key="8">
    <source>
        <dbReference type="SAM" id="MobiDB-lite"/>
    </source>
</evidence>
<keyword evidence="3" id="KW-0677">Repeat</keyword>
<dbReference type="InterPro" id="IPR003961">
    <property type="entry name" value="FN3_dom"/>
</dbReference>
<dbReference type="InterPro" id="IPR003598">
    <property type="entry name" value="Ig_sub2"/>
</dbReference>
<keyword evidence="5 9" id="KW-1133">Transmembrane helix</keyword>
<feature type="domain" description="Fibronectin type-III" evidence="11">
    <location>
        <begin position="737"/>
        <end position="833"/>
    </location>
</feature>
<feature type="region of interest" description="Disordered" evidence="8">
    <location>
        <begin position="1"/>
        <end position="29"/>
    </location>
</feature>
<dbReference type="Gene3D" id="2.60.40.10">
    <property type="entry name" value="Immunoglobulins"/>
    <property type="match status" value="9"/>
</dbReference>
<keyword evidence="7" id="KW-1015">Disulfide bond</keyword>
<evidence type="ECO:0000256" key="7">
    <source>
        <dbReference type="ARBA" id="ARBA00023157"/>
    </source>
</evidence>
<dbReference type="Proteomes" id="UP001249851">
    <property type="component" value="Unassembled WGS sequence"/>
</dbReference>
<keyword evidence="4" id="KW-0130">Cell adhesion</keyword>
<dbReference type="InterPro" id="IPR026966">
    <property type="entry name" value="Neurofascin/L1/NrCAM_C"/>
</dbReference>
<dbReference type="GO" id="GO:0030424">
    <property type="term" value="C:axon"/>
    <property type="evidence" value="ECO:0007669"/>
    <property type="project" value="TreeGrafter"/>
</dbReference>
<evidence type="ECO:0000256" key="2">
    <source>
        <dbReference type="ARBA" id="ARBA00022692"/>
    </source>
</evidence>
<evidence type="ECO:0000256" key="3">
    <source>
        <dbReference type="ARBA" id="ARBA00022737"/>
    </source>
</evidence>
<feature type="domain" description="Ig-like" evidence="10">
    <location>
        <begin position="536"/>
        <end position="627"/>
    </location>
</feature>
<keyword evidence="13" id="KW-1185">Reference proteome</keyword>
<feature type="domain" description="Fibronectin type-III" evidence="11">
    <location>
        <begin position="837"/>
        <end position="941"/>
    </location>
</feature>
<organism evidence="12 13">
    <name type="scientific">Acropora cervicornis</name>
    <name type="common">Staghorn coral</name>
    <dbReference type="NCBI Taxonomy" id="6130"/>
    <lineage>
        <taxon>Eukaryota</taxon>
        <taxon>Metazoa</taxon>
        <taxon>Cnidaria</taxon>
        <taxon>Anthozoa</taxon>
        <taxon>Hexacorallia</taxon>
        <taxon>Scleractinia</taxon>
        <taxon>Astrocoeniina</taxon>
        <taxon>Acroporidae</taxon>
        <taxon>Acropora</taxon>
    </lineage>
</organism>
<gene>
    <name evidence="12" type="ORF">P5673_004111</name>
</gene>
<dbReference type="InterPro" id="IPR003599">
    <property type="entry name" value="Ig_sub"/>
</dbReference>
<evidence type="ECO:0000313" key="12">
    <source>
        <dbReference type="EMBL" id="KAK2571507.1"/>
    </source>
</evidence>
<feature type="region of interest" description="Disordered" evidence="8">
    <location>
        <begin position="1122"/>
        <end position="1148"/>
    </location>
</feature>
<dbReference type="Pfam" id="PF13927">
    <property type="entry name" value="Ig_3"/>
    <property type="match status" value="3"/>
</dbReference>
<dbReference type="PANTHER" id="PTHR44170">
    <property type="entry name" value="PROTEIN SIDEKICK"/>
    <property type="match status" value="1"/>
</dbReference>
<feature type="domain" description="Ig-like" evidence="10">
    <location>
        <begin position="350"/>
        <end position="437"/>
    </location>
</feature>
<feature type="compositionally biased region" description="Polar residues" evidence="8">
    <location>
        <begin position="14"/>
        <end position="27"/>
    </location>
</feature>
<dbReference type="SMART" id="SM00409">
    <property type="entry name" value="IG"/>
    <property type="match status" value="5"/>
</dbReference>
<evidence type="ECO:0000256" key="4">
    <source>
        <dbReference type="ARBA" id="ARBA00022889"/>
    </source>
</evidence>
<dbReference type="PROSITE" id="PS50835">
    <property type="entry name" value="IG_LIKE"/>
    <property type="match status" value="5"/>
</dbReference>
<comment type="subcellular location">
    <subcellularLocation>
        <location evidence="1">Membrane</location>
        <topology evidence="1">Single-pass type I membrane protein</topology>
    </subcellularLocation>
</comment>
<feature type="domain" description="Ig-like" evidence="10">
    <location>
        <begin position="32"/>
        <end position="125"/>
    </location>
</feature>
<dbReference type="Pfam" id="PF00047">
    <property type="entry name" value="ig"/>
    <property type="match status" value="1"/>
</dbReference>
<protein>
    <submittedName>
        <fullName evidence="12">Fibronectin type III domain-containing protein</fullName>
    </submittedName>
</protein>
<accession>A0AAD9R1Q1</accession>
<evidence type="ECO:0000256" key="6">
    <source>
        <dbReference type="ARBA" id="ARBA00023136"/>
    </source>
</evidence>
<reference evidence="12" key="2">
    <citation type="journal article" date="2023" name="Science">
        <title>Genomic signatures of disease resistance in endangered staghorn corals.</title>
        <authorList>
            <person name="Vollmer S.V."/>
            <person name="Selwyn J.D."/>
            <person name="Despard B.A."/>
            <person name="Roesel C.L."/>
        </authorList>
    </citation>
    <scope>NUCLEOTIDE SEQUENCE</scope>
    <source>
        <strain evidence="12">K2</strain>
    </source>
</reference>
<dbReference type="SUPFAM" id="SSF48726">
    <property type="entry name" value="Immunoglobulin"/>
    <property type="match status" value="5"/>
</dbReference>
<dbReference type="Pfam" id="PF00041">
    <property type="entry name" value="fn3"/>
    <property type="match status" value="3"/>
</dbReference>
<dbReference type="CDD" id="cd00096">
    <property type="entry name" value="Ig"/>
    <property type="match status" value="2"/>
</dbReference>
<dbReference type="FunFam" id="2.60.40.10:FF:000028">
    <property type="entry name" value="Neuronal cell adhesion molecule"/>
    <property type="match status" value="1"/>
</dbReference>
<feature type="transmembrane region" description="Helical" evidence="9">
    <location>
        <begin position="1160"/>
        <end position="1182"/>
    </location>
</feature>
<feature type="compositionally biased region" description="Basic and acidic residues" evidence="8">
    <location>
        <begin position="1266"/>
        <end position="1277"/>
    </location>
</feature>
<evidence type="ECO:0000256" key="5">
    <source>
        <dbReference type="ARBA" id="ARBA00022989"/>
    </source>
</evidence>
<name>A0AAD9R1Q1_ACRCE</name>
<dbReference type="Pfam" id="PF13882">
    <property type="entry name" value="Bravo_FIGEY"/>
    <property type="match status" value="1"/>
</dbReference>
<dbReference type="PROSITE" id="PS50853">
    <property type="entry name" value="FN3"/>
    <property type="match status" value="4"/>
</dbReference>
<dbReference type="SUPFAM" id="SSF49265">
    <property type="entry name" value="Fibronectin type III"/>
    <property type="match status" value="3"/>
</dbReference>
<dbReference type="Pfam" id="PF07679">
    <property type="entry name" value="I-set"/>
    <property type="match status" value="1"/>
</dbReference>
<dbReference type="InterPro" id="IPR036116">
    <property type="entry name" value="FN3_sf"/>
</dbReference>
<feature type="domain" description="Ig-like" evidence="10">
    <location>
        <begin position="443"/>
        <end position="533"/>
    </location>
</feature>
<comment type="caution">
    <text evidence="12">The sequence shown here is derived from an EMBL/GenBank/DDBJ whole genome shotgun (WGS) entry which is preliminary data.</text>
</comment>
<dbReference type="SMART" id="SM00408">
    <property type="entry name" value="IGc2"/>
    <property type="match status" value="5"/>
</dbReference>
<dbReference type="InterPro" id="IPR013783">
    <property type="entry name" value="Ig-like_fold"/>
</dbReference>
<evidence type="ECO:0000256" key="1">
    <source>
        <dbReference type="ARBA" id="ARBA00004479"/>
    </source>
</evidence>
<dbReference type="InterPro" id="IPR036179">
    <property type="entry name" value="Ig-like_dom_sf"/>
</dbReference>
<feature type="domain" description="Fibronectin type-III" evidence="11">
    <location>
        <begin position="942"/>
        <end position="1044"/>
    </location>
</feature>
<sequence>MLALVRNHPRRAEFSTSDSLNTAQQQPKVAPPQITNFLAEDKVAPEEVKFQDKDVWQLVLPCRATGSNPLKWVWKHNNVEINENKFIFDDDWELLSDGTLRARGLNISDKGTYQCFVEDTVTKVSTFSRKLRVEVTAVGNFKEQSDFTRSVKLGEPLNVECPPRGPSFGVTFAWTSNKARSIQFPISNRVAIDPSTGNLHIMYITEEDVSTFNDLEGIRCTISAANVFYPSGILTLKILPGKEIKLSSPSFTSSTSSPNENAVEGRTKDLYCEATARPPPKLVWKKNGVVLKSGIDFIEIPEAFEGRLLSITSVKESLHETTFSCEASNNQTIATGPAQRNFVLNVEVAPRWTSKPPDSLKEIPISSNGNLSCDVYAQPEPVIKWYRDGREITQSSSKVEVSGSKLLFKDTTLDEAGIYQCSAENVHGMIVSSTYVKVLAIAPSFKNGFGPFYLFQDSEGRLKCEPEAAPRPSTFKWFDKDGAEIKSGNGYTIEQDGTLVISKVERSQHAGKFSCYAKNFLGNATAEGTATVYDRTRIVRGPSDLSVNEGTRVDLRCEAVADSSLELHYTWKRDDATIEYNRRVQWLKDQNVLTIADLTVEDAGIYTCVAYTPQPKYSEAKASAIVNIAGAPFPPTNLMLSSECQNRNTTLSWVTGESNNASILYFLIERKSQYADDFWQVIANVTNPNATSHPLVKLAGNADLAFRIRAVNRFGPSRPSEPTTSVCRTIQAVPEKWPDNFRGVPGKAEELTIAWTAMRRVEWNAPGLYYKLWYRRVNSGDALVEVHREASSDSFVVPDAGYYVQWEFQIQAINEVGEGPKSPLVKQFSGQDPPTGKPEDVTVGTITARSVELSWKPVTFTRGSVDGYRIYFWGESRVSAKRRRRAIPGYASVTNVTGVNTERYTVTGLKPYTNYKFVITAYNSGGNGPESDQVAADTDEAAPGPPSDVQVFVFAKYILVTWKPPSEPNGVITNYRVGTETYTGSQPTEVTVNMEETGVEARRKLLRNLKPETNYVVEMQAATSKGWGTSFRKTEKTVAWAAPAKPEKPIVEGSAVDEVRVDYKFGLGGGYTHEFLVMFRKKIEGEEFQNTSWVDHFQQQSIIIGNLDPELYQFKTVARNDYPSEENPQESPASDITEARPRPGISNAGKRVSTPIYQSAWFIALLVLIALLLLVLLIFVLYTRHQGAKYLVGKREKKRAAALIDREHFDEEEGCFSNNGRADHPPPYPSQGSLPRAADSDRDSLDDYGEGPQFNEDGSFIEEYGDEKKAPPEEKDPSSLATFV</sequence>
<dbReference type="InterPro" id="IPR013098">
    <property type="entry name" value="Ig_I-set"/>
</dbReference>
<evidence type="ECO:0000259" key="11">
    <source>
        <dbReference type="PROSITE" id="PS50853"/>
    </source>
</evidence>
<dbReference type="InterPro" id="IPR013151">
    <property type="entry name" value="Immunoglobulin_dom"/>
</dbReference>
<dbReference type="EMBL" id="JARQWQ010000006">
    <property type="protein sequence ID" value="KAK2571507.1"/>
    <property type="molecule type" value="Genomic_DNA"/>
</dbReference>
<evidence type="ECO:0000259" key="10">
    <source>
        <dbReference type="PROSITE" id="PS50835"/>
    </source>
</evidence>
<evidence type="ECO:0000256" key="9">
    <source>
        <dbReference type="SAM" id="Phobius"/>
    </source>
</evidence>
<dbReference type="CDD" id="cd00063">
    <property type="entry name" value="FN3"/>
    <property type="match status" value="4"/>
</dbReference>
<dbReference type="SMART" id="SM00060">
    <property type="entry name" value="FN3"/>
    <property type="match status" value="5"/>
</dbReference>
<feature type="domain" description="Fibronectin type-III" evidence="11">
    <location>
        <begin position="634"/>
        <end position="732"/>
    </location>
</feature>
<dbReference type="PANTHER" id="PTHR44170:SF6">
    <property type="entry name" value="CONTACTIN"/>
    <property type="match status" value="1"/>
</dbReference>
<evidence type="ECO:0000313" key="13">
    <source>
        <dbReference type="Proteomes" id="UP001249851"/>
    </source>
</evidence>
<dbReference type="InterPro" id="IPR007110">
    <property type="entry name" value="Ig-like_dom"/>
</dbReference>
<feature type="domain" description="Ig-like" evidence="10">
    <location>
        <begin position="249"/>
        <end position="343"/>
    </location>
</feature>
<keyword evidence="2 9" id="KW-0812">Transmembrane</keyword>
<dbReference type="GO" id="GO:0098632">
    <property type="term" value="F:cell-cell adhesion mediator activity"/>
    <property type="evidence" value="ECO:0007669"/>
    <property type="project" value="TreeGrafter"/>
</dbReference>
<dbReference type="GO" id="GO:0007411">
    <property type="term" value="P:axon guidance"/>
    <property type="evidence" value="ECO:0007669"/>
    <property type="project" value="TreeGrafter"/>
</dbReference>
<proteinExistence type="predicted"/>
<feature type="region of interest" description="Disordered" evidence="8">
    <location>
        <begin position="1214"/>
        <end position="1284"/>
    </location>
</feature>
<keyword evidence="6 9" id="KW-0472">Membrane</keyword>
<dbReference type="GO" id="GO:0005886">
    <property type="term" value="C:plasma membrane"/>
    <property type="evidence" value="ECO:0007669"/>
    <property type="project" value="TreeGrafter"/>
</dbReference>